<feature type="transmembrane region" description="Helical" evidence="1">
    <location>
        <begin position="195"/>
        <end position="218"/>
    </location>
</feature>
<feature type="transmembrane region" description="Helical" evidence="1">
    <location>
        <begin position="63"/>
        <end position="86"/>
    </location>
</feature>
<keyword evidence="1" id="KW-0812">Transmembrane</keyword>
<dbReference type="Proteomes" id="UP001156691">
    <property type="component" value="Unassembled WGS sequence"/>
</dbReference>
<dbReference type="PANTHER" id="PTHR36833">
    <property type="entry name" value="SLR0610 PROTEIN-RELATED"/>
    <property type="match status" value="1"/>
</dbReference>
<evidence type="ECO:0000313" key="3">
    <source>
        <dbReference type="Proteomes" id="UP001156691"/>
    </source>
</evidence>
<gene>
    <name evidence="2" type="ORF">GCM10010862_00840</name>
</gene>
<feature type="transmembrane region" description="Helical" evidence="1">
    <location>
        <begin position="107"/>
        <end position="134"/>
    </location>
</feature>
<reference evidence="3" key="1">
    <citation type="journal article" date="2019" name="Int. J. Syst. Evol. Microbiol.">
        <title>The Global Catalogue of Microorganisms (GCM) 10K type strain sequencing project: providing services to taxonomists for standard genome sequencing and annotation.</title>
        <authorList>
            <consortium name="The Broad Institute Genomics Platform"/>
            <consortium name="The Broad Institute Genome Sequencing Center for Infectious Disease"/>
            <person name="Wu L."/>
            <person name="Ma J."/>
        </authorList>
    </citation>
    <scope>NUCLEOTIDE SEQUENCE [LARGE SCALE GENOMIC DNA]</scope>
    <source>
        <strain evidence="3">NBRC 112416</strain>
    </source>
</reference>
<accession>A0ABQ5VZ41</accession>
<keyword evidence="3" id="KW-1185">Reference proteome</keyword>
<evidence type="ECO:0000313" key="2">
    <source>
        <dbReference type="EMBL" id="GLQ52826.1"/>
    </source>
</evidence>
<dbReference type="InterPro" id="IPR010390">
    <property type="entry name" value="ABC-2_transporter-like"/>
</dbReference>
<protein>
    <submittedName>
        <fullName evidence="2">Transporter</fullName>
    </submittedName>
</protein>
<dbReference type="Pfam" id="PF06182">
    <property type="entry name" value="ABC2_membrane_6"/>
    <property type="match status" value="1"/>
</dbReference>
<dbReference type="RefSeq" id="WP_284338295.1">
    <property type="nucleotide sequence ID" value="NZ_BSNS01000001.1"/>
</dbReference>
<proteinExistence type="predicted"/>
<keyword evidence="1" id="KW-0472">Membrane</keyword>
<comment type="caution">
    <text evidence="2">The sequence shown here is derived from an EMBL/GenBank/DDBJ whole genome shotgun (WGS) entry which is preliminary data.</text>
</comment>
<feature type="transmembrane region" description="Helical" evidence="1">
    <location>
        <begin position="27"/>
        <end position="51"/>
    </location>
</feature>
<name>A0ABQ5VZ41_9HYPH</name>
<feature type="transmembrane region" description="Helical" evidence="1">
    <location>
        <begin position="230"/>
        <end position="254"/>
    </location>
</feature>
<dbReference type="PANTHER" id="PTHR36833:SF1">
    <property type="entry name" value="INTEGRAL MEMBRANE TRANSPORT PROTEIN"/>
    <property type="match status" value="1"/>
</dbReference>
<feature type="transmembrane region" description="Helical" evidence="1">
    <location>
        <begin position="146"/>
        <end position="175"/>
    </location>
</feature>
<dbReference type="EMBL" id="BSNS01000001">
    <property type="protein sequence ID" value="GLQ52826.1"/>
    <property type="molecule type" value="Genomic_DNA"/>
</dbReference>
<sequence>MVATLRVLPFLVHMHVRSMMEYRGGMILGWVAMAFSYASVYTAIALIVLRFEQIGGWNWAEVALLLAFHLLGYSLGASFSFVQFRVMEDLVQRGNFDTLLVKPISPWAYIAFSGFNIGYVGHVVLAVGLMGWALSQTAVEWTLGLALYLLGALASSAMITAAILTMVGATALVWVRSRHLYWIYFGFWELARYPLNIFPAVIQAVMVTVMPLAFMSYVPVAVLLGKQVPLLGASAGPLALLAGPVTVLVAMAYWRFCMRNYQGAGG</sequence>
<keyword evidence="1" id="KW-1133">Transmembrane helix</keyword>
<evidence type="ECO:0000256" key="1">
    <source>
        <dbReference type="SAM" id="Phobius"/>
    </source>
</evidence>
<organism evidence="2 3">
    <name type="scientific">Devosia nitrariae</name>
    <dbReference type="NCBI Taxonomy" id="2071872"/>
    <lineage>
        <taxon>Bacteria</taxon>
        <taxon>Pseudomonadati</taxon>
        <taxon>Pseudomonadota</taxon>
        <taxon>Alphaproteobacteria</taxon>
        <taxon>Hyphomicrobiales</taxon>
        <taxon>Devosiaceae</taxon>
        <taxon>Devosia</taxon>
    </lineage>
</organism>